<gene>
    <name evidence="2" type="ORF">COV26_00990</name>
</gene>
<dbReference type="EMBL" id="PFCH01000019">
    <property type="protein sequence ID" value="PIR72967.1"/>
    <property type="molecule type" value="Genomic_DNA"/>
</dbReference>
<dbReference type="AlphaFoldDB" id="A0A2H0TNG5"/>
<evidence type="ECO:0000313" key="3">
    <source>
        <dbReference type="Proteomes" id="UP000228508"/>
    </source>
</evidence>
<dbReference type="Proteomes" id="UP000228508">
    <property type="component" value="Unassembled WGS sequence"/>
</dbReference>
<keyword evidence="1" id="KW-0472">Membrane</keyword>
<protein>
    <submittedName>
        <fullName evidence="2">Uncharacterized protein</fullName>
    </submittedName>
</protein>
<feature type="transmembrane region" description="Helical" evidence="1">
    <location>
        <begin position="94"/>
        <end position="120"/>
    </location>
</feature>
<accession>A0A2H0TNG5</accession>
<name>A0A2H0TNG5_9BACT</name>
<sequence length="126" mass="15357">MSNILFQYFSWQFFDVPRFILKAWRNFLVFNLNYFSIPLLIKTLFSHWRRYQWSYGRGFDLKRWIYTFFSNMISRVLGAIMRVILIFIGLLVEVFIFFAGIIVFFGWIILPLLLISGLYFSFKILF</sequence>
<organism evidence="2 3">
    <name type="scientific">Candidatus Nealsonbacteria bacterium CG10_big_fil_rev_8_21_14_0_10_36_23</name>
    <dbReference type="NCBI Taxonomy" id="1974709"/>
    <lineage>
        <taxon>Bacteria</taxon>
        <taxon>Candidatus Nealsoniibacteriota</taxon>
    </lineage>
</organism>
<feature type="transmembrane region" description="Helical" evidence="1">
    <location>
        <begin position="27"/>
        <end position="45"/>
    </location>
</feature>
<evidence type="ECO:0000256" key="1">
    <source>
        <dbReference type="SAM" id="Phobius"/>
    </source>
</evidence>
<keyword evidence="1" id="KW-1133">Transmembrane helix</keyword>
<evidence type="ECO:0000313" key="2">
    <source>
        <dbReference type="EMBL" id="PIR72967.1"/>
    </source>
</evidence>
<comment type="caution">
    <text evidence="2">The sequence shown here is derived from an EMBL/GenBank/DDBJ whole genome shotgun (WGS) entry which is preliminary data.</text>
</comment>
<proteinExistence type="predicted"/>
<reference evidence="3" key="1">
    <citation type="submission" date="2017-09" db="EMBL/GenBank/DDBJ databases">
        <title>Depth-based differentiation of microbial function through sediment-hosted aquifers and enrichment of novel symbionts in the deep terrestrial subsurface.</title>
        <authorList>
            <person name="Probst A.J."/>
            <person name="Ladd B."/>
            <person name="Jarett J.K."/>
            <person name="Geller-Mcgrath D.E."/>
            <person name="Sieber C.M.K."/>
            <person name="Emerson J.B."/>
            <person name="Anantharaman K."/>
            <person name="Thomas B.C."/>
            <person name="Malmstrom R."/>
            <person name="Stieglmeier M."/>
            <person name="Klingl A."/>
            <person name="Woyke T."/>
            <person name="Ryan C.M."/>
            <person name="Banfield J.F."/>
        </authorList>
    </citation>
    <scope>NUCLEOTIDE SEQUENCE [LARGE SCALE GENOMIC DNA]</scope>
</reference>
<keyword evidence="1" id="KW-0812">Transmembrane</keyword>
<feature type="transmembrane region" description="Helical" evidence="1">
    <location>
        <begin position="65"/>
        <end position="88"/>
    </location>
</feature>